<dbReference type="OrthoDB" id="5853260at2759"/>
<dbReference type="Gene3D" id="2.60.120.200">
    <property type="match status" value="1"/>
</dbReference>
<dbReference type="InterPro" id="IPR013320">
    <property type="entry name" value="ConA-like_dom_sf"/>
</dbReference>
<gene>
    <name evidence="2" type="ORF">DME_LOCUS9117</name>
</gene>
<reference evidence="5" key="1">
    <citation type="submission" date="2017-02" db="UniProtKB">
        <authorList>
            <consortium name="WormBaseParasite"/>
        </authorList>
    </citation>
    <scope>IDENTIFICATION</scope>
</reference>
<evidence type="ECO:0000313" key="3">
    <source>
        <dbReference type="Proteomes" id="UP000038040"/>
    </source>
</evidence>
<feature type="compositionally biased region" description="Polar residues" evidence="1">
    <location>
        <begin position="232"/>
        <end position="255"/>
    </location>
</feature>
<sequence length="371" mass="41061">MNTHRCNPRIPDHPIFYINARNLTTNKASADTAADLNCHLFDHSCHWTNSYFSNFTWYGADHPIHDFLMQIATGSRSAPVDGYAIVTANESYEPDANAILESPIIKCQAGKGILSFEYWISMGVKLEVCTEFLDNWDIKCVQINPTATIWHQYAHVEIPNNDNCSLMISIRLSNFVYNSAFMKIGFGVIDNIKYQATLCDPSASCSITTPHYDVFEDTTLSPVETREPAPTTARTINEPTTEPNAISSTENHENQIGTDHCPVITIYVTEPSTVTTASTIEAEIEGYEDDTENGGSAENVSDAPSYNDEEIKPDVNAGNNVNNSAVTQPPANEATFVPLMPFHYDDESTDQAPPDPSFLDYSSNDDDTDDN</sequence>
<dbReference type="EMBL" id="UYYG01001177">
    <property type="protein sequence ID" value="VDN59144.1"/>
    <property type="molecule type" value="Genomic_DNA"/>
</dbReference>
<dbReference type="WBParaSite" id="DME_0000531801-mRNA-1">
    <property type="protein sequence ID" value="DME_0000531801-mRNA-1"/>
    <property type="gene ID" value="DME_0000531801"/>
</dbReference>
<dbReference type="AlphaFoldDB" id="A0A0N4UDB9"/>
<accession>A0A0N4UDB9</accession>
<feature type="region of interest" description="Disordered" evidence="1">
    <location>
        <begin position="285"/>
        <end position="371"/>
    </location>
</feature>
<evidence type="ECO:0000313" key="2">
    <source>
        <dbReference type="EMBL" id="VDN59144.1"/>
    </source>
</evidence>
<proteinExistence type="predicted"/>
<evidence type="ECO:0000313" key="4">
    <source>
        <dbReference type="Proteomes" id="UP000274756"/>
    </source>
</evidence>
<name>A0A0N4UDB9_DRAME</name>
<evidence type="ECO:0000313" key="5">
    <source>
        <dbReference type="WBParaSite" id="DME_0000531801-mRNA-1"/>
    </source>
</evidence>
<evidence type="ECO:0000256" key="1">
    <source>
        <dbReference type="SAM" id="MobiDB-lite"/>
    </source>
</evidence>
<dbReference type="Proteomes" id="UP000038040">
    <property type="component" value="Unplaced"/>
</dbReference>
<keyword evidence="4" id="KW-1185">Reference proteome</keyword>
<protein>
    <submittedName>
        <fullName evidence="5">MAM domain-containing protein</fullName>
    </submittedName>
</protein>
<feature type="compositionally biased region" description="Low complexity" evidence="1">
    <location>
        <begin position="315"/>
        <end position="326"/>
    </location>
</feature>
<dbReference type="Proteomes" id="UP000274756">
    <property type="component" value="Unassembled WGS sequence"/>
</dbReference>
<reference evidence="2 4" key="2">
    <citation type="submission" date="2018-11" db="EMBL/GenBank/DDBJ databases">
        <authorList>
            <consortium name="Pathogen Informatics"/>
        </authorList>
    </citation>
    <scope>NUCLEOTIDE SEQUENCE [LARGE SCALE GENOMIC DNA]</scope>
</reference>
<organism evidence="3 5">
    <name type="scientific">Dracunculus medinensis</name>
    <name type="common">Guinea worm</name>
    <dbReference type="NCBI Taxonomy" id="318479"/>
    <lineage>
        <taxon>Eukaryota</taxon>
        <taxon>Metazoa</taxon>
        <taxon>Ecdysozoa</taxon>
        <taxon>Nematoda</taxon>
        <taxon>Chromadorea</taxon>
        <taxon>Rhabditida</taxon>
        <taxon>Spirurina</taxon>
        <taxon>Dracunculoidea</taxon>
        <taxon>Dracunculidae</taxon>
        <taxon>Dracunculus</taxon>
    </lineage>
</organism>
<feature type="region of interest" description="Disordered" evidence="1">
    <location>
        <begin position="222"/>
        <end position="255"/>
    </location>
</feature>
<dbReference type="SUPFAM" id="SSF49899">
    <property type="entry name" value="Concanavalin A-like lectins/glucanases"/>
    <property type="match status" value="1"/>
</dbReference>
<feature type="compositionally biased region" description="Polar residues" evidence="1">
    <location>
        <begin position="293"/>
        <end position="304"/>
    </location>
</feature>